<dbReference type="InterPro" id="IPR046193">
    <property type="entry name" value="DUF6221"/>
</dbReference>
<dbReference type="Pfam" id="PF19730">
    <property type="entry name" value="DUF6221"/>
    <property type="match status" value="1"/>
</dbReference>
<dbReference type="RefSeq" id="WP_371941827.1">
    <property type="nucleotide sequence ID" value="NZ_JAXCEH010000008.1"/>
</dbReference>
<keyword evidence="2" id="KW-1185">Reference proteome</keyword>
<reference evidence="1 2" key="1">
    <citation type="submission" date="2023-11" db="EMBL/GenBank/DDBJ databases">
        <title>Actinomadura monticuli sp. nov., isolated from volcanic ash.</title>
        <authorList>
            <person name="Lee S.D."/>
            <person name="Yang H."/>
            <person name="Kim I.S."/>
        </authorList>
    </citation>
    <scope>NUCLEOTIDE SEQUENCE [LARGE SCALE GENOMIC DNA]</scope>
    <source>
        <strain evidence="1 2">DSM 45346</strain>
    </source>
</reference>
<dbReference type="EMBL" id="JAXCEH010000008">
    <property type="protein sequence ID" value="MFA1555118.1"/>
    <property type="molecule type" value="Genomic_DNA"/>
</dbReference>
<organism evidence="1 2">
    <name type="scientific">Actinomadura chokoriensis</name>
    <dbReference type="NCBI Taxonomy" id="454156"/>
    <lineage>
        <taxon>Bacteria</taxon>
        <taxon>Bacillati</taxon>
        <taxon>Actinomycetota</taxon>
        <taxon>Actinomycetes</taxon>
        <taxon>Streptosporangiales</taxon>
        <taxon>Thermomonosporaceae</taxon>
        <taxon>Actinomadura</taxon>
    </lineage>
</organism>
<accession>A0ABV4QZJ9</accession>
<protein>
    <submittedName>
        <fullName evidence="1">DUF6221 family protein</fullName>
    </submittedName>
</protein>
<gene>
    <name evidence="1" type="ORF">SM436_15620</name>
</gene>
<dbReference type="Proteomes" id="UP001569904">
    <property type="component" value="Unassembled WGS sequence"/>
</dbReference>
<evidence type="ECO:0000313" key="1">
    <source>
        <dbReference type="EMBL" id="MFA1555118.1"/>
    </source>
</evidence>
<comment type="caution">
    <text evidence="1">The sequence shown here is derived from an EMBL/GenBank/DDBJ whole genome shotgun (WGS) entry which is preliminary data.</text>
</comment>
<sequence>MQVAAFWDNERVGQLSDDIVKFLSARLDEVERIAHVAADARGAEWSGSAVRGGGSYRARVAGSAHVVADIPAHAGSDDPAVATFIAWHDPARALAEVEAKRKIVREYEDARAEWEKWGNGEGTPTARQRRAEALGRLNAWSAALRLAALPYGAGMKRDES</sequence>
<proteinExistence type="predicted"/>
<evidence type="ECO:0000313" key="2">
    <source>
        <dbReference type="Proteomes" id="UP001569904"/>
    </source>
</evidence>
<name>A0ABV4QZJ9_9ACTN</name>